<comment type="caution">
    <text evidence="3">The sequence shown here is derived from an EMBL/GenBank/DDBJ whole genome shotgun (WGS) entry which is preliminary data.</text>
</comment>
<proteinExistence type="predicted"/>
<keyword evidence="1" id="KW-0539">Nucleus</keyword>
<dbReference type="CDD" id="cd00067">
    <property type="entry name" value="GAL4"/>
    <property type="match status" value="1"/>
</dbReference>
<dbReference type="PANTHER" id="PTHR38111:SF11">
    <property type="entry name" value="TRANSCRIPTION FACTOR DOMAIN-CONTAINING PROTEIN-RELATED"/>
    <property type="match status" value="1"/>
</dbReference>
<dbReference type="AlphaFoldDB" id="A0A0B4GN08"/>
<sequence length="495" mass="55678">MTCQEARREEAVKAAGNARRRYDGLNPSSTPDYRLWRCDLAQPSCSRCLRYGIRCVGSGERVYRFKNATVTGSVPVARTAVTAWSRGGILAEGQIKLSPPRPLGNELTSTTGAFISTLQISDPKFSVLGFGPFLEDVPCRLGRSQILRTAAMAFSSAVTAVHSRQATVQALKDYGTALACMRSSFINDPSQVGKAETLCGVYLLLLSQNFLGGHNDECLVHLQGLLYILNNQAARDYQDPFSSQMVDLASIIAITECVIDPRVQIKRWHADLRKTSYYGPLNNYSVVDIRSTNLTVANLIDLPMFLQEPEYHLVQLRSSYDLMRVEVKKIIPITKQLHEACATSLDMNYYKGYTICESSICVLHTLMAIIRKTLQVFHPYDSTLKEHEETATNVVLASAARAWNFRPLGTTYMPKTLCLLWATTDDPNMKAKVEDMIGNYREDFRGDSWTKIALFFEQRFERLRKRVHTTMPYHLRQDTTSPGSTNDETESFVEV</sequence>
<dbReference type="Proteomes" id="UP000031192">
    <property type="component" value="Unassembled WGS sequence"/>
</dbReference>
<accession>A0A0B4GN08</accession>
<dbReference type="EMBL" id="AZNH01000011">
    <property type="protein sequence ID" value="KID88595.1"/>
    <property type="molecule type" value="Genomic_DNA"/>
</dbReference>
<dbReference type="InterPro" id="IPR001138">
    <property type="entry name" value="Zn2Cys6_DnaBD"/>
</dbReference>
<keyword evidence="4" id="KW-1185">Reference proteome</keyword>
<dbReference type="GO" id="GO:0008270">
    <property type="term" value="F:zinc ion binding"/>
    <property type="evidence" value="ECO:0007669"/>
    <property type="project" value="InterPro"/>
</dbReference>
<protein>
    <submittedName>
        <fullName evidence="3">Transcription factor Cys6</fullName>
    </submittedName>
</protein>
<dbReference type="OrthoDB" id="4314040at2759"/>
<evidence type="ECO:0000256" key="1">
    <source>
        <dbReference type="ARBA" id="ARBA00023242"/>
    </source>
</evidence>
<name>A0A0B4GN08_METGA</name>
<organism evidence="3 4">
    <name type="scientific">Metarhizium guizhouense (strain ARSEF 977)</name>
    <dbReference type="NCBI Taxonomy" id="1276136"/>
    <lineage>
        <taxon>Eukaryota</taxon>
        <taxon>Fungi</taxon>
        <taxon>Dikarya</taxon>
        <taxon>Ascomycota</taxon>
        <taxon>Pezizomycotina</taxon>
        <taxon>Sordariomycetes</taxon>
        <taxon>Hypocreomycetidae</taxon>
        <taxon>Hypocreales</taxon>
        <taxon>Clavicipitaceae</taxon>
        <taxon>Metarhizium</taxon>
    </lineage>
</organism>
<evidence type="ECO:0000313" key="4">
    <source>
        <dbReference type="Proteomes" id="UP000031192"/>
    </source>
</evidence>
<gene>
    <name evidence="3" type="ORF">MGU_04530</name>
</gene>
<evidence type="ECO:0000313" key="3">
    <source>
        <dbReference type="EMBL" id="KID88595.1"/>
    </source>
</evidence>
<dbReference type="GO" id="GO:0000981">
    <property type="term" value="F:DNA-binding transcription factor activity, RNA polymerase II-specific"/>
    <property type="evidence" value="ECO:0007669"/>
    <property type="project" value="InterPro"/>
</dbReference>
<reference evidence="3 4" key="1">
    <citation type="journal article" date="2014" name="Proc. Natl. Acad. Sci. U.S.A.">
        <title>Trajectory and genomic determinants of fungal-pathogen speciation and host adaptation.</title>
        <authorList>
            <person name="Hu X."/>
            <person name="Xiao G."/>
            <person name="Zheng P."/>
            <person name="Shang Y."/>
            <person name="Su Y."/>
            <person name="Zhang X."/>
            <person name="Liu X."/>
            <person name="Zhan S."/>
            <person name="St Leger R.J."/>
            <person name="Wang C."/>
        </authorList>
    </citation>
    <scope>NUCLEOTIDE SEQUENCE [LARGE SCALE GENOMIC DNA]</scope>
    <source>
        <strain evidence="3 4">ARSEF 977</strain>
    </source>
</reference>
<dbReference type="PANTHER" id="PTHR38111">
    <property type="entry name" value="ZN(2)-C6 FUNGAL-TYPE DOMAIN-CONTAINING PROTEIN-RELATED"/>
    <property type="match status" value="1"/>
</dbReference>
<evidence type="ECO:0000256" key="2">
    <source>
        <dbReference type="SAM" id="MobiDB-lite"/>
    </source>
</evidence>
<feature type="region of interest" description="Disordered" evidence="2">
    <location>
        <begin position="475"/>
        <end position="495"/>
    </location>
</feature>
<dbReference type="HOGENOM" id="CLU_019524_2_0_1"/>
<dbReference type="InterPro" id="IPR053178">
    <property type="entry name" value="Osmoadaptation_assoc"/>
</dbReference>